<sequence length="279" mass="33468">MEGFYDSGKFRFEELETPGGQKYLTPAHWRDLGEKSGEFYSPRVSWSDVAINGVPLEKTFEFEDDILRLQEEKDDSQKEKGVIMVNSRPVQSPTHYEEVEDKRWINRLEKLYPMNFQEAKKKKKSVERFPVKPKGKKQVRDEKLHSSADKFQEITDEKKGGVETSLDYTIYIQKKDDYKIIKCLDFMNRPSIYKRPICTKYCPPLHWLEPEVQWEKIWTHVDELKTGKKRDYHYDPEGDEGKPCIYFYDKDSDDLNYNFKWSKDYMNVPLYFNDPFDYY</sequence>
<dbReference type="EMBL" id="MN738838">
    <property type="protein sequence ID" value="QHT39000.1"/>
    <property type="molecule type" value="Genomic_DNA"/>
</dbReference>
<reference evidence="1" key="1">
    <citation type="journal article" date="2020" name="Nature">
        <title>Giant virus diversity and host interactions through global metagenomics.</title>
        <authorList>
            <person name="Schulz F."/>
            <person name="Roux S."/>
            <person name="Paez-Espino D."/>
            <person name="Jungbluth S."/>
            <person name="Walsh D.A."/>
            <person name="Denef V.J."/>
            <person name="McMahon K.D."/>
            <person name="Konstantinidis K.T."/>
            <person name="Eloe-Fadrosh E.A."/>
            <person name="Kyrpides N.C."/>
            <person name="Woyke T."/>
        </authorList>
    </citation>
    <scope>NUCLEOTIDE SEQUENCE</scope>
    <source>
        <strain evidence="1">GVMAG-S-ERX556126-94</strain>
    </source>
</reference>
<proteinExistence type="predicted"/>
<accession>A0A6C0FH91</accession>
<dbReference type="AlphaFoldDB" id="A0A6C0FH91"/>
<protein>
    <submittedName>
        <fullName evidence="1">Uncharacterized protein</fullName>
    </submittedName>
</protein>
<evidence type="ECO:0000313" key="1">
    <source>
        <dbReference type="EMBL" id="QHT39000.1"/>
    </source>
</evidence>
<organism evidence="1">
    <name type="scientific">viral metagenome</name>
    <dbReference type="NCBI Taxonomy" id="1070528"/>
    <lineage>
        <taxon>unclassified sequences</taxon>
        <taxon>metagenomes</taxon>
        <taxon>organismal metagenomes</taxon>
    </lineage>
</organism>
<name>A0A6C0FH91_9ZZZZ</name>